<dbReference type="AlphaFoldDB" id="A0AAD1P2R7"/>
<reference evidence="1" key="1">
    <citation type="submission" date="2022-07" db="EMBL/GenBank/DDBJ databases">
        <title>Complete genome sequence of carbapenem-resistant Citrobacter spp. in Japan.</title>
        <authorList>
            <person name="Maehana S."/>
            <person name="Suzuki M."/>
            <person name="Kitasato H."/>
        </authorList>
    </citation>
    <scope>NUCLEOTIDE SEQUENCE</scope>
    <source>
        <strain evidence="1">KAM621</strain>
    </source>
</reference>
<organism evidence="1 2">
    <name type="scientific">Citrobacter braakii</name>
    <dbReference type="NCBI Taxonomy" id="57706"/>
    <lineage>
        <taxon>Bacteria</taxon>
        <taxon>Pseudomonadati</taxon>
        <taxon>Pseudomonadota</taxon>
        <taxon>Gammaproteobacteria</taxon>
        <taxon>Enterobacterales</taxon>
        <taxon>Enterobacteriaceae</taxon>
        <taxon>Citrobacter</taxon>
        <taxon>Citrobacter freundii complex</taxon>
    </lineage>
</organism>
<evidence type="ECO:0000313" key="1">
    <source>
        <dbReference type="EMBL" id="BDN97776.1"/>
    </source>
</evidence>
<proteinExistence type="predicted"/>
<dbReference type="EMBL" id="AP026382">
    <property type="protein sequence ID" value="BDN97776.1"/>
    <property type="molecule type" value="Genomic_DNA"/>
</dbReference>
<sequence>MLTSILEVHNFLISVKVNMLNLSQGPLKMCRTAYHHNGKSKDNVGIKNYFFFRYCISN</sequence>
<evidence type="ECO:0000313" key="2">
    <source>
        <dbReference type="Proteomes" id="UP001058317"/>
    </source>
</evidence>
<protein>
    <submittedName>
        <fullName evidence="1">Uncharacterized protein</fullName>
    </submittedName>
</protein>
<accession>A0AAD1P2R7</accession>
<gene>
    <name evidence="1" type="ORF">KAM621c_28810</name>
</gene>
<name>A0AAD1P2R7_CITBR</name>
<dbReference type="Proteomes" id="UP001058317">
    <property type="component" value="Chromosome"/>
</dbReference>